<keyword evidence="4" id="KW-0472">Membrane</keyword>
<keyword evidence="5" id="KW-0175">Coiled coil</keyword>
<name>A0A645CUD5_9ZZZZ</name>
<dbReference type="EMBL" id="VSSQ01030130">
    <property type="protein sequence ID" value="MPM80537.1"/>
    <property type="molecule type" value="Genomic_DNA"/>
</dbReference>
<protein>
    <submittedName>
        <fullName evidence="6">Septation ring formation regulator EzrA</fullName>
    </submittedName>
</protein>
<evidence type="ECO:0000256" key="2">
    <source>
        <dbReference type="ARBA" id="ARBA00022692"/>
    </source>
</evidence>
<evidence type="ECO:0000256" key="4">
    <source>
        <dbReference type="ARBA" id="ARBA00023136"/>
    </source>
</evidence>
<dbReference type="AlphaFoldDB" id="A0A645CUD5"/>
<comment type="subcellular location">
    <subcellularLocation>
        <location evidence="1">Membrane</location>
        <topology evidence="1">Single-pass membrane protein</topology>
    </subcellularLocation>
</comment>
<gene>
    <name evidence="6" type="primary">ezrA_2</name>
    <name evidence="6" type="ORF">SDC9_127584</name>
</gene>
<accession>A0A645CUD5</accession>
<proteinExistence type="predicted"/>
<dbReference type="GO" id="GO:0016020">
    <property type="term" value="C:membrane"/>
    <property type="evidence" value="ECO:0007669"/>
    <property type="project" value="UniProtKB-SubCell"/>
</dbReference>
<feature type="coiled-coil region" evidence="5">
    <location>
        <begin position="20"/>
        <end position="82"/>
    </location>
</feature>
<dbReference type="GO" id="GO:0000921">
    <property type="term" value="P:septin ring assembly"/>
    <property type="evidence" value="ECO:0007669"/>
    <property type="project" value="InterPro"/>
</dbReference>
<dbReference type="GO" id="GO:0005940">
    <property type="term" value="C:septin ring"/>
    <property type="evidence" value="ECO:0007669"/>
    <property type="project" value="InterPro"/>
</dbReference>
<evidence type="ECO:0000313" key="6">
    <source>
        <dbReference type="EMBL" id="MPM80537.1"/>
    </source>
</evidence>
<dbReference type="Pfam" id="PF06160">
    <property type="entry name" value="EzrA"/>
    <property type="match status" value="1"/>
</dbReference>
<sequence>METLAFIREAYEKMSTRFGLNDLKAKIDEEDEKLKDLIEKKDAVLAVMGDSDSSSVENLYKLKELNQDLMACNQDLTAIKDVMDNAHSDEERAKKQLLKLQLIMNEMQVKIRKNRLPAISDTYDEDLAKAFNYIHSIEKLIEETPLNVQLLNATLKDAIDFVYKLYNNVNNVVGMAVMVENTIVFGNKYRSTYPDIDSELTRAELCFRNGEYTQALTVAIATIEKIHPGSYETLIKENAKSAG</sequence>
<dbReference type="InterPro" id="IPR010379">
    <property type="entry name" value="EzrA"/>
</dbReference>
<keyword evidence="3" id="KW-1133">Transmembrane helix</keyword>
<organism evidence="6">
    <name type="scientific">bioreactor metagenome</name>
    <dbReference type="NCBI Taxonomy" id="1076179"/>
    <lineage>
        <taxon>unclassified sequences</taxon>
        <taxon>metagenomes</taxon>
        <taxon>ecological metagenomes</taxon>
    </lineage>
</organism>
<evidence type="ECO:0000256" key="5">
    <source>
        <dbReference type="SAM" id="Coils"/>
    </source>
</evidence>
<evidence type="ECO:0000256" key="3">
    <source>
        <dbReference type="ARBA" id="ARBA00022989"/>
    </source>
</evidence>
<reference evidence="6" key="1">
    <citation type="submission" date="2019-08" db="EMBL/GenBank/DDBJ databases">
        <authorList>
            <person name="Kucharzyk K."/>
            <person name="Murdoch R.W."/>
            <person name="Higgins S."/>
            <person name="Loffler F."/>
        </authorList>
    </citation>
    <scope>NUCLEOTIDE SEQUENCE</scope>
</reference>
<evidence type="ECO:0000256" key="1">
    <source>
        <dbReference type="ARBA" id="ARBA00004167"/>
    </source>
</evidence>
<comment type="caution">
    <text evidence="6">The sequence shown here is derived from an EMBL/GenBank/DDBJ whole genome shotgun (WGS) entry which is preliminary data.</text>
</comment>
<keyword evidence="2" id="KW-0812">Transmembrane</keyword>